<name>A0A2T5QWB6_9GAMM</name>
<dbReference type="AlphaFoldDB" id="A0A2T5QWB6"/>
<evidence type="ECO:0000313" key="2">
    <source>
        <dbReference type="Proteomes" id="UP000516672"/>
    </source>
</evidence>
<accession>A0A2T5QWB6</accession>
<sequence length="30" mass="3163">MFQLGAILSFGANIGCILVHYTKSGVSTYA</sequence>
<reference evidence="1 2" key="1">
    <citation type="submission" date="2020-09" db="EMBL/GenBank/DDBJ databases">
        <authorList>
            <person name="Chen F.-J."/>
            <person name="Lee Y.-T."/>
        </authorList>
    </citation>
    <scope>NUCLEOTIDE SEQUENCE [LARGE SCALE GENOMIC DNA]</scope>
    <source>
        <strain evidence="1 2">AS42</strain>
    </source>
</reference>
<gene>
    <name evidence="1" type="ORF">IC779_11245</name>
</gene>
<dbReference type="Proteomes" id="UP000516672">
    <property type="component" value="Chromosome"/>
</dbReference>
<evidence type="ECO:0000313" key="1">
    <source>
        <dbReference type="EMBL" id="QOD71684.1"/>
    </source>
</evidence>
<dbReference type="EMBL" id="CP061828">
    <property type="protein sequence ID" value="QOD71684.1"/>
    <property type="molecule type" value="Genomic_DNA"/>
</dbReference>
<reference evidence="2" key="2">
    <citation type="submission" date="2020-10" db="EMBL/GenBank/DDBJ databases">
        <title>Clinical and molecular characterization of Acinetobacter seifertii in Taiwan.</title>
        <authorList>
            <person name="Li L.-H."/>
            <person name="Yang Y.-S."/>
            <person name="Sun J.-R."/>
            <person name="Huang T.-W."/>
            <person name="Huang W.-C."/>
            <person name="Wang Y.-C."/>
            <person name="Kuo T.-H."/>
            <person name="Kuo S.-C."/>
            <person name="Chen T.-L."/>
        </authorList>
    </citation>
    <scope>NUCLEOTIDE SEQUENCE [LARGE SCALE GENOMIC DNA]</scope>
    <source>
        <strain evidence="2">AS42</strain>
    </source>
</reference>
<organism evidence="1 2">
    <name type="scientific">Acinetobacter seifertii</name>
    <dbReference type="NCBI Taxonomy" id="1530123"/>
    <lineage>
        <taxon>Bacteria</taxon>
        <taxon>Pseudomonadati</taxon>
        <taxon>Pseudomonadota</taxon>
        <taxon>Gammaproteobacteria</taxon>
        <taxon>Moraxellales</taxon>
        <taxon>Moraxellaceae</taxon>
        <taxon>Acinetobacter</taxon>
        <taxon>Acinetobacter calcoaceticus/baumannii complex</taxon>
    </lineage>
</organism>
<proteinExistence type="predicted"/>
<protein>
    <submittedName>
        <fullName evidence="1">Uncharacterized protein</fullName>
    </submittedName>
</protein>